<dbReference type="EMBL" id="JAWDGP010004135">
    <property type="protein sequence ID" value="KAK3767632.1"/>
    <property type="molecule type" value="Genomic_DNA"/>
</dbReference>
<gene>
    <name evidence="1" type="ORF">RRG08_003893</name>
</gene>
<sequence length="209" mass="23183">MCQFTSVLTLVPHKVCMTQTGDTRLYSSLSLMPCPGCAGASSSSPIGPQLGVFDLLKPGVMRRSTASLNKCASLYLALASLTRAGDHVVPRIASSYLHPLPPFFRLSEVLANVSRWWSTAAVVEHGAWIAGSFNFVIIPGCGQSRGAAFFCRFNTLRTRFQGKLNVRFNTLRTRFQGKLNVRFNTLRTRFQGKLNVRFNTLRTRFQEGS</sequence>
<proteinExistence type="predicted"/>
<evidence type="ECO:0000313" key="2">
    <source>
        <dbReference type="Proteomes" id="UP001283361"/>
    </source>
</evidence>
<organism evidence="1 2">
    <name type="scientific">Elysia crispata</name>
    <name type="common">lettuce slug</name>
    <dbReference type="NCBI Taxonomy" id="231223"/>
    <lineage>
        <taxon>Eukaryota</taxon>
        <taxon>Metazoa</taxon>
        <taxon>Spiralia</taxon>
        <taxon>Lophotrochozoa</taxon>
        <taxon>Mollusca</taxon>
        <taxon>Gastropoda</taxon>
        <taxon>Heterobranchia</taxon>
        <taxon>Euthyneura</taxon>
        <taxon>Panpulmonata</taxon>
        <taxon>Sacoglossa</taxon>
        <taxon>Placobranchoidea</taxon>
        <taxon>Plakobranchidae</taxon>
        <taxon>Elysia</taxon>
    </lineage>
</organism>
<comment type="caution">
    <text evidence="1">The sequence shown here is derived from an EMBL/GenBank/DDBJ whole genome shotgun (WGS) entry which is preliminary data.</text>
</comment>
<protein>
    <submittedName>
        <fullName evidence="1">Uncharacterized protein</fullName>
    </submittedName>
</protein>
<dbReference type="Proteomes" id="UP001283361">
    <property type="component" value="Unassembled WGS sequence"/>
</dbReference>
<evidence type="ECO:0000313" key="1">
    <source>
        <dbReference type="EMBL" id="KAK3767632.1"/>
    </source>
</evidence>
<keyword evidence="2" id="KW-1185">Reference proteome</keyword>
<accession>A0AAE0ZE21</accession>
<reference evidence="1" key="1">
    <citation type="journal article" date="2023" name="G3 (Bethesda)">
        <title>A reference genome for the long-term kleptoplast-retaining sea slug Elysia crispata morphotype clarki.</title>
        <authorList>
            <person name="Eastman K.E."/>
            <person name="Pendleton A.L."/>
            <person name="Shaikh M.A."/>
            <person name="Suttiyut T."/>
            <person name="Ogas R."/>
            <person name="Tomko P."/>
            <person name="Gavelis G."/>
            <person name="Widhalm J.R."/>
            <person name="Wisecaver J.H."/>
        </authorList>
    </citation>
    <scope>NUCLEOTIDE SEQUENCE</scope>
    <source>
        <strain evidence="1">ECLA1</strain>
    </source>
</reference>
<dbReference type="AlphaFoldDB" id="A0AAE0ZE21"/>
<name>A0AAE0ZE21_9GAST</name>